<name>A0A5S5CSQ3_9ACTN</name>
<evidence type="ECO:0000313" key="3">
    <source>
        <dbReference type="Proteomes" id="UP000322499"/>
    </source>
</evidence>
<proteinExistence type="predicted"/>
<dbReference type="EMBL" id="VNHW01000008">
    <property type="protein sequence ID" value="TYP86831.1"/>
    <property type="molecule type" value="Genomic_DNA"/>
</dbReference>
<dbReference type="RefSeq" id="WP_166533649.1">
    <property type="nucleotide sequence ID" value="NZ_VNHW01000008.1"/>
</dbReference>
<feature type="transmembrane region" description="Helical" evidence="1">
    <location>
        <begin position="105"/>
        <end position="126"/>
    </location>
</feature>
<keyword evidence="3" id="KW-1185">Reference proteome</keyword>
<gene>
    <name evidence="2" type="ORF">BD833_108116</name>
</gene>
<keyword evidence="1" id="KW-1133">Transmembrane helix</keyword>
<reference evidence="2 3" key="1">
    <citation type="submission" date="2019-07" db="EMBL/GenBank/DDBJ databases">
        <title>Genomic Encyclopedia of Archaeal and Bacterial Type Strains, Phase II (KMG-II): from individual species to whole genera.</title>
        <authorList>
            <person name="Goeker M."/>
        </authorList>
    </citation>
    <scope>NUCLEOTIDE SEQUENCE [LARGE SCALE GENOMIC DNA]</scope>
    <source>
        <strain evidence="2 3">DSM 46842</strain>
    </source>
</reference>
<keyword evidence="1" id="KW-0472">Membrane</keyword>
<dbReference type="Proteomes" id="UP000322499">
    <property type="component" value="Unassembled WGS sequence"/>
</dbReference>
<dbReference type="InterPro" id="IPR025238">
    <property type="entry name" value="DUF4184"/>
</dbReference>
<dbReference type="Pfam" id="PF13803">
    <property type="entry name" value="DUF4184"/>
    <property type="match status" value="1"/>
</dbReference>
<organism evidence="2 3">
    <name type="scientific">Blastococcus xanthinilyticus</name>
    <dbReference type="NCBI Taxonomy" id="1564164"/>
    <lineage>
        <taxon>Bacteria</taxon>
        <taxon>Bacillati</taxon>
        <taxon>Actinomycetota</taxon>
        <taxon>Actinomycetes</taxon>
        <taxon>Geodermatophilales</taxon>
        <taxon>Geodermatophilaceae</taxon>
        <taxon>Blastococcus</taxon>
    </lineage>
</organism>
<dbReference type="AlphaFoldDB" id="A0A5S5CSQ3"/>
<evidence type="ECO:0000313" key="2">
    <source>
        <dbReference type="EMBL" id="TYP86831.1"/>
    </source>
</evidence>
<accession>A0A5S5CSQ3</accession>
<keyword evidence="1" id="KW-0812">Transmembrane</keyword>
<feature type="transmembrane region" description="Helical" evidence="1">
    <location>
        <begin position="138"/>
        <end position="155"/>
    </location>
</feature>
<feature type="transmembrane region" description="Helical" evidence="1">
    <location>
        <begin position="63"/>
        <end position="84"/>
    </location>
</feature>
<evidence type="ECO:0000256" key="1">
    <source>
        <dbReference type="SAM" id="Phobius"/>
    </source>
</evidence>
<feature type="transmembrane region" description="Helical" evidence="1">
    <location>
        <begin position="176"/>
        <end position="200"/>
    </location>
</feature>
<sequence length="261" mass="27574">MPVTLVHPAAVLLFLRTPLVPSALVAGAVAPDLPYYVSLQWIGGDYNLTLTHTASSVLWLDPLIALALLAVFHLVLVRPLLALLPPVAAGRAWPASQGFSWRGAAAAWIVPSVVVGSATHLAWDALGDVLGYGWSPRLNLVGGVVGAAALLWWLARWWRVTRPVPLPPGTVLPRGLRIAVVGLLGGLAVLAGGLGAGRYLPEVRESHRVQGTESIAAVVQDEARIFVADAGSALGPGVAVYAGVWHLGRPVAHRRRPQRVR</sequence>
<comment type="caution">
    <text evidence="2">The sequence shown here is derived from an EMBL/GenBank/DDBJ whole genome shotgun (WGS) entry which is preliminary data.</text>
</comment>
<protein>
    <submittedName>
        <fullName evidence="2">Uncharacterized protein DUF4184</fullName>
    </submittedName>
</protein>